<keyword evidence="2" id="KW-0805">Transcription regulation</keyword>
<evidence type="ECO:0000313" key="7">
    <source>
        <dbReference type="Proteomes" id="UP001223586"/>
    </source>
</evidence>
<sequence>MSTIEQKFIVFLAVAAEKNFSRAASKLFISQPAISQYIQALEAELGTILFERGRKGVVLTKAGEIVLKHVKELKSVYESMAREVEENIHEPKGTLKIGASYTFGEYVLPYVIAKLLKRYPLIQPSIVIGNTKEIGEGVANRKLDIGLIEGETHHSSLHIQHVAKDEMYIVAHKKHPLLLRSIIEREDLQDVTWLIREQGSGTREAIERFFLLYEIKPSKTLEFGSTQIIKESVEAGIGISLLSAWAVRKELQHGVFQYLKMEGMPLRRNFSMIKARSQFETKACEVFRNTIIAFFQDDHNI</sequence>
<dbReference type="InterPro" id="IPR000847">
    <property type="entry name" value="LysR_HTH_N"/>
</dbReference>
<evidence type="ECO:0000313" key="6">
    <source>
        <dbReference type="EMBL" id="MDQ0175629.1"/>
    </source>
</evidence>
<dbReference type="PANTHER" id="PTHR30126:SF39">
    <property type="entry name" value="HTH-TYPE TRANSCRIPTIONAL REGULATOR CYSL"/>
    <property type="match status" value="1"/>
</dbReference>
<dbReference type="Pfam" id="PF03466">
    <property type="entry name" value="LysR_substrate"/>
    <property type="match status" value="1"/>
</dbReference>
<dbReference type="EMBL" id="JAUSTT010000007">
    <property type="protein sequence ID" value="MDQ0175629.1"/>
    <property type="molecule type" value="Genomic_DNA"/>
</dbReference>
<accession>A0ABT9WQR5</accession>
<dbReference type="Gene3D" id="1.10.10.10">
    <property type="entry name" value="Winged helix-like DNA-binding domain superfamily/Winged helix DNA-binding domain"/>
    <property type="match status" value="1"/>
</dbReference>
<dbReference type="Pfam" id="PF00126">
    <property type="entry name" value="HTH_1"/>
    <property type="match status" value="1"/>
</dbReference>
<dbReference type="InterPro" id="IPR036390">
    <property type="entry name" value="WH_DNA-bd_sf"/>
</dbReference>
<dbReference type="CDD" id="cd08420">
    <property type="entry name" value="PBP2_CysL_like"/>
    <property type="match status" value="1"/>
</dbReference>
<dbReference type="GO" id="GO:0003677">
    <property type="term" value="F:DNA binding"/>
    <property type="evidence" value="ECO:0007669"/>
    <property type="project" value="UniProtKB-KW"/>
</dbReference>
<dbReference type="InterPro" id="IPR036388">
    <property type="entry name" value="WH-like_DNA-bd_sf"/>
</dbReference>
<organism evidence="6 7">
    <name type="scientific">Bacillus chungangensis</name>
    <dbReference type="NCBI Taxonomy" id="587633"/>
    <lineage>
        <taxon>Bacteria</taxon>
        <taxon>Bacillati</taxon>
        <taxon>Bacillota</taxon>
        <taxon>Bacilli</taxon>
        <taxon>Bacillales</taxon>
        <taxon>Bacillaceae</taxon>
        <taxon>Bacillus</taxon>
    </lineage>
</organism>
<dbReference type="PANTHER" id="PTHR30126">
    <property type="entry name" value="HTH-TYPE TRANSCRIPTIONAL REGULATOR"/>
    <property type="match status" value="1"/>
</dbReference>
<keyword evidence="4" id="KW-0804">Transcription</keyword>
<keyword evidence="3 6" id="KW-0238">DNA-binding</keyword>
<reference evidence="6 7" key="1">
    <citation type="submission" date="2023-07" db="EMBL/GenBank/DDBJ databases">
        <title>Genomic Encyclopedia of Type Strains, Phase IV (KMG-IV): sequencing the most valuable type-strain genomes for metagenomic binning, comparative biology and taxonomic classification.</title>
        <authorList>
            <person name="Goeker M."/>
        </authorList>
    </citation>
    <scope>NUCLEOTIDE SEQUENCE [LARGE SCALE GENOMIC DNA]</scope>
    <source>
        <strain evidence="6 7">DSM 23837</strain>
    </source>
</reference>
<proteinExistence type="inferred from homology"/>
<comment type="similarity">
    <text evidence="1">Belongs to the LysR transcriptional regulatory family.</text>
</comment>
<dbReference type="InterPro" id="IPR005119">
    <property type="entry name" value="LysR_subst-bd"/>
</dbReference>
<dbReference type="SUPFAM" id="SSF46785">
    <property type="entry name" value="Winged helix' DNA-binding domain"/>
    <property type="match status" value="1"/>
</dbReference>
<dbReference type="PROSITE" id="PS50931">
    <property type="entry name" value="HTH_LYSR"/>
    <property type="match status" value="1"/>
</dbReference>
<protein>
    <submittedName>
        <fullName evidence="6">DNA-binding transcriptional LysR family regulator</fullName>
    </submittedName>
</protein>
<evidence type="ECO:0000256" key="3">
    <source>
        <dbReference type="ARBA" id="ARBA00023125"/>
    </source>
</evidence>
<dbReference type="RefSeq" id="WP_307228103.1">
    <property type="nucleotide sequence ID" value="NZ_JAUSTT010000007.1"/>
</dbReference>
<evidence type="ECO:0000256" key="2">
    <source>
        <dbReference type="ARBA" id="ARBA00023015"/>
    </source>
</evidence>
<dbReference type="Gene3D" id="3.40.190.290">
    <property type="match status" value="1"/>
</dbReference>
<feature type="domain" description="HTH lysR-type" evidence="5">
    <location>
        <begin position="1"/>
        <end position="60"/>
    </location>
</feature>
<keyword evidence="7" id="KW-1185">Reference proteome</keyword>
<gene>
    <name evidence="6" type="ORF">J2S08_001463</name>
</gene>
<evidence type="ECO:0000256" key="1">
    <source>
        <dbReference type="ARBA" id="ARBA00009437"/>
    </source>
</evidence>
<comment type="caution">
    <text evidence="6">The sequence shown here is derived from an EMBL/GenBank/DDBJ whole genome shotgun (WGS) entry which is preliminary data.</text>
</comment>
<dbReference type="PRINTS" id="PR00039">
    <property type="entry name" value="HTHLYSR"/>
</dbReference>
<evidence type="ECO:0000256" key="4">
    <source>
        <dbReference type="ARBA" id="ARBA00023163"/>
    </source>
</evidence>
<evidence type="ECO:0000259" key="5">
    <source>
        <dbReference type="PROSITE" id="PS50931"/>
    </source>
</evidence>
<name>A0ABT9WQR5_9BACI</name>
<dbReference type="Proteomes" id="UP001223586">
    <property type="component" value="Unassembled WGS sequence"/>
</dbReference>
<dbReference type="SUPFAM" id="SSF53850">
    <property type="entry name" value="Periplasmic binding protein-like II"/>
    <property type="match status" value="1"/>
</dbReference>